<dbReference type="RefSeq" id="WP_173948086.1">
    <property type="nucleotide sequence ID" value="NZ_CP102845.1"/>
</dbReference>
<feature type="compositionally biased region" description="Polar residues" evidence="1">
    <location>
        <begin position="1"/>
        <end position="12"/>
    </location>
</feature>
<organism evidence="2 3">
    <name type="scientific">Microvirga terrae</name>
    <dbReference type="NCBI Taxonomy" id="2740529"/>
    <lineage>
        <taxon>Bacteria</taxon>
        <taxon>Pseudomonadati</taxon>
        <taxon>Pseudomonadota</taxon>
        <taxon>Alphaproteobacteria</taxon>
        <taxon>Hyphomicrobiales</taxon>
        <taxon>Methylobacteriaceae</taxon>
        <taxon>Microvirga</taxon>
    </lineage>
</organism>
<keyword evidence="3" id="KW-1185">Reference proteome</keyword>
<feature type="region of interest" description="Disordered" evidence="1">
    <location>
        <begin position="1"/>
        <end position="71"/>
    </location>
</feature>
<reference evidence="2" key="1">
    <citation type="submission" date="2022-08" db="EMBL/GenBank/DDBJ databases">
        <title>Microvirga terrae sp. nov., isolated from soil.</title>
        <authorList>
            <person name="Kim K.H."/>
            <person name="Seo Y.L."/>
            <person name="Kim J.M."/>
            <person name="Lee J.K."/>
            <person name="Han D.M."/>
            <person name="Jeon C.O."/>
        </authorList>
    </citation>
    <scope>NUCLEOTIDE SEQUENCE</scope>
    <source>
        <strain evidence="2">R24</strain>
    </source>
</reference>
<feature type="compositionally biased region" description="Basic and acidic residues" evidence="1">
    <location>
        <begin position="15"/>
        <end position="34"/>
    </location>
</feature>
<evidence type="ECO:0008006" key="4">
    <source>
        <dbReference type="Google" id="ProtNLM"/>
    </source>
</evidence>
<accession>A0ABY5RS23</accession>
<dbReference type="EMBL" id="CP102845">
    <property type="protein sequence ID" value="UVF20060.1"/>
    <property type="molecule type" value="Genomic_DNA"/>
</dbReference>
<proteinExistence type="predicted"/>
<sequence length="71" mass="7573">MSSTGNRSNPNETRIGGRPETNEARGDAGAKPDIGRQGGATHQESRDHNKHNKAGQSGHAPQKHSPAQEKH</sequence>
<name>A0ABY5RS23_9HYPH</name>
<evidence type="ECO:0000313" key="3">
    <source>
        <dbReference type="Proteomes" id="UP001017257"/>
    </source>
</evidence>
<gene>
    <name evidence="2" type="ORF">HPT29_002595</name>
</gene>
<protein>
    <recommendedName>
        <fullName evidence="4">Stress-induced protein</fullName>
    </recommendedName>
</protein>
<evidence type="ECO:0000256" key="1">
    <source>
        <dbReference type="SAM" id="MobiDB-lite"/>
    </source>
</evidence>
<dbReference type="Proteomes" id="UP001017257">
    <property type="component" value="Chromosome"/>
</dbReference>
<evidence type="ECO:0000313" key="2">
    <source>
        <dbReference type="EMBL" id="UVF20060.1"/>
    </source>
</evidence>